<dbReference type="SUPFAM" id="SSF103473">
    <property type="entry name" value="MFS general substrate transporter"/>
    <property type="match status" value="1"/>
</dbReference>
<feature type="transmembrane region" description="Helical" evidence="7">
    <location>
        <begin position="262"/>
        <end position="282"/>
    </location>
</feature>
<dbReference type="EMBL" id="AWSJ01000055">
    <property type="protein sequence ID" value="ERI11032.1"/>
    <property type="molecule type" value="Genomic_DNA"/>
</dbReference>
<evidence type="ECO:0000313" key="9">
    <source>
        <dbReference type="EMBL" id="ERI11032.1"/>
    </source>
</evidence>
<feature type="transmembrane region" description="Helical" evidence="7">
    <location>
        <begin position="294"/>
        <end position="315"/>
    </location>
</feature>
<feature type="transmembrane region" description="Helical" evidence="7">
    <location>
        <begin position="116"/>
        <end position="136"/>
    </location>
</feature>
<feature type="transmembrane region" description="Helical" evidence="7">
    <location>
        <begin position="21"/>
        <end position="45"/>
    </location>
</feature>
<feature type="transmembrane region" description="Helical" evidence="7">
    <location>
        <begin position="172"/>
        <end position="196"/>
    </location>
</feature>
<dbReference type="STRING" id="649747.HMPREF0083_00844"/>
<evidence type="ECO:0000256" key="4">
    <source>
        <dbReference type="ARBA" id="ARBA00022692"/>
    </source>
</evidence>
<sequence>MKRDEEKNMVDRIGIPKKLSWGFLGVMLFMMGDGLEAGWLSPFLIENGLSVQHAAAIFTVYGITIALASWFSGVCLEAFGAKQTMLMGLLFYIIGTAGFISFGFESMNYPVMLLTYFIKGFGYPLFAYSFLTWVIYRTPKSRLSTAVGWFWVAYCAGMMVLGAWYSSYAIQYLGYINTLWTSIFWVCLGAFFALVINRDKFEKKQASNKREKLNEIVKGITILKSNPGVAVGGVVRVINTLGTYGFPVFLPMHMAEHGIETTVWLQLWGTIFLGNIIFNLIFGVVGDKLGWKNTIIWFGGVGCAIFTILLYYTPIITNGNLIITSIVGFIWGGLLAGYVPIGALVPSIAGNNKGAAMSILNLGAGLSAFVAPALALAFIGIVGAEGVIWIFSLLYLASAIMVTFIRVPKEGETQKETNSLVS</sequence>
<feature type="transmembrane region" description="Helical" evidence="7">
    <location>
        <begin position="387"/>
        <end position="405"/>
    </location>
</feature>
<dbReference type="InterPro" id="IPR036259">
    <property type="entry name" value="MFS_trans_sf"/>
</dbReference>
<evidence type="ECO:0000256" key="6">
    <source>
        <dbReference type="ARBA" id="ARBA00023136"/>
    </source>
</evidence>
<dbReference type="NCBIfam" id="TIGR00897">
    <property type="entry name" value="2A0118"/>
    <property type="match status" value="1"/>
</dbReference>
<dbReference type="PATRIC" id="fig|649747.3.peg.764"/>
<feature type="transmembrane region" description="Helical" evidence="7">
    <location>
        <begin position="228"/>
        <end position="250"/>
    </location>
</feature>
<feature type="transmembrane region" description="Helical" evidence="7">
    <location>
        <begin position="84"/>
        <end position="104"/>
    </location>
</feature>
<proteinExistence type="predicted"/>
<feature type="transmembrane region" description="Helical" evidence="7">
    <location>
        <begin position="321"/>
        <end position="345"/>
    </location>
</feature>
<keyword evidence="10" id="KW-1185">Reference proteome</keyword>
<dbReference type="GO" id="GO:0005886">
    <property type="term" value="C:plasma membrane"/>
    <property type="evidence" value="ECO:0007669"/>
    <property type="project" value="UniProtKB-SubCell"/>
</dbReference>
<keyword evidence="6 7" id="KW-0472">Membrane</keyword>
<dbReference type="InterPro" id="IPR004748">
    <property type="entry name" value="Polyol_permease-like"/>
</dbReference>
<dbReference type="PANTHER" id="PTHR23513">
    <property type="entry name" value="INTEGRAL MEMBRANE EFFLUX PROTEIN-RELATED"/>
    <property type="match status" value="1"/>
</dbReference>
<accession>U1YG20</accession>
<evidence type="ECO:0000256" key="5">
    <source>
        <dbReference type="ARBA" id="ARBA00022989"/>
    </source>
</evidence>
<feature type="transmembrane region" description="Helical" evidence="7">
    <location>
        <begin position="51"/>
        <end position="72"/>
    </location>
</feature>
<dbReference type="HOGENOM" id="CLU_032461_0_0_9"/>
<dbReference type="GO" id="GO:0022857">
    <property type="term" value="F:transmembrane transporter activity"/>
    <property type="evidence" value="ECO:0007669"/>
    <property type="project" value="InterPro"/>
</dbReference>
<reference evidence="9 10" key="1">
    <citation type="submission" date="2013-08" db="EMBL/GenBank/DDBJ databases">
        <authorList>
            <person name="Weinstock G."/>
            <person name="Sodergren E."/>
            <person name="Wylie T."/>
            <person name="Fulton L."/>
            <person name="Fulton R."/>
            <person name="Fronick C."/>
            <person name="O'Laughlin M."/>
            <person name="Godfrey J."/>
            <person name="Miner T."/>
            <person name="Herter B."/>
            <person name="Appelbaum E."/>
            <person name="Cordes M."/>
            <person name="Lek S."/>
            <person name="Wollam A."/>
            <person name="Pepin K.H."/>
            <person name="Palsikar V.B."/>
            <person name="Mitreva M."/>
            <person name="Wilson R.K."/>
        </authorList>
    </citation>
    <scope>NUCLEOTIDE SEQUENCE [LARGE SCALE GENOMIC DNA]</scope>
    <source>
        <strain evidence="9 10">ATCC 12856</strain>
    </source>
</reference>
<keyword evidence="4 7" id="KW-0812">Transmembrane</keyword>
<protein>
    <submittedName>
        <fullName evidence="9">Alpha-ketoglutarate permease</fullName>
    </submittedName>
</protein>
<evidence type="ECO:0000259" key="8">
    <source>
        <dbReference type="PROSITE" id="PS50850"/>
    </source>
</evidence>
<keyword evidence="3" id="KW-1003">Cell membrane</keyword>
<comment type="subcellular location">
    <subcellularLocation>
        <location evidence="1">Cell membrane</location>
        <topology evidence="1">Multi-pass membrane protein</topology>
    </subcellularLocation>
</comment>
<feature type="transmembrane region" description="Helical" evidence="7">
    <location>
        <begin position="357"/>
        <end position="381"/>
    </location>
</feature>
<dbReference type="Pfam" id="PF07690">
    <property type="entry name" value="MFS_1"/>
    <property type="match status" value="1"/>
</dbReference>
<dbReference type="Gene3D" id="1.20.1250.20">
    <property type="entry name" value="MFS general substrate transporter like domains"/>
    <property type="match status" value="2"/>
</dbReference>
<evidence type="ECO:0000256" key="1">
    <source>
        <dbReference type="ARBA" id="ARBA00004651"/>
    </source>
</evidence>
<organism evidence="9 10">
    <name type="scientific">Aneurinibacillus aneurinilyticus ATCC 12856</name>
    <dbReference type="NCBI Taxonomy" id="649747"/>
    <lineage>
        <taxon>Bacteria</taxon>
        <taxon>Bacillati</taxon>
        <taxon>Bacillota</taxon>
        <taxon>Bacilli</taxon>
        <taxon>Bacillales</taxon>
        <taxon>Paenibacillaceae</taxon>
        <taxon>Aneurinibacillus group</taxon>
        <taxon>Aneurinibacillus</taxon>
    </lineage>
</organism>
<evidence type="ECO:0000256" key="3">
    <source>
        <dbReference type="ARBA" id="ARBA00022475"/>
    </source>
</evidence>
<dbReference type="Proteomes" id="UP000016511">
    <property type="component" value="Unassembled WGS sequence"/>
</dbReference>
<evidence type="ECO:0000256" key="7">
    <source>
        <dbReference type="SAM" id="Phobius"/>
    </source>
</evidence>
<keyword evidence="2" id="KW-0813">Transport</keyword>
<dbReference type="CDD" id="cd17337">
    <property type="entry name" value="MFS_CsbX"/>
    <property type="match status" value="1"/>
</dbReference>
<comment type="caution">
    <text evidence="9">The sequence shown here is derived from an EMBL/GenBank/DDBJ whole genome shotgun (WGS) entry which is preliminary data.</text>
</comment>
<feature type="transmembrane region" description="Helical" evidence="7">
    <location>
        <begin position="148"/>
        <end position="166"/>
    </location>
</feature>
<name>U1YG20_ANEAE</name>
<evidence type="ECO:0000313" key="10">
    <source>
        <dbReference type="Proteomes" id="UP000016511"/>
    </source>
</evidence>
<dbReference type="eggNOG" id="COG2814">
    <property type="taxonomic scope" value="Bacteria"/>
</dbReference>
<keyword evidence="5 7" id="KW-1133">Transmembrane helix</keyword>
<gene>
    <name evidence="9" type="ORF">HMPREF0083_00844</name>
</gene>
<dbReference type="InterPro" id="IPR011701">
    <property type="entry name" value="MFS"/>
</dbReference>
<feature type="domain" description="Major facilitator superfamily (MFS) profile" evidence="8">
    <location>
        <begin position="18"/>
        <end position="410"/>
    </location>
</feature>
<dbReference type="InterPro" id="IPR020846">
    <property type="entry name" value="MFS_dom"/>
</dbReference>
<dbReference type="PROSITE" id="PS50850">
    <property type="entry name" value="MFS"/>
    <property type="match status" value="1"/>
</dbReference>
<evidence type="ECO:0000256" key="2">
    <source>
        <dbReference type="ARBA" id="ARBA00022448"/>
    </source>
</evidence>
<dbReference type="AlphaFoldDB" id="U1YG20"/>
<dbReference type="PANTHER" id="PTHR23513:SF6">
    <property type="entry name" value="MAJOR FACILITATOR SUPERFAMILY ASSOCIATED DOMAIN-CONTAINING PROTEIN"/>
    <property type="match status" value="1"/>
</dbReference>